<comment type="caution">
    <text evidence="2">The sequence shown here is derived from an EMBL/GenBank/DDBJ whole genome shotgun (WGS) entry which is preliminary data.</text>
</comment>
<evidence type="ECO:0000313" key="2">
    <source>
        <dbReference type="EMBL" id="KAJ7963557.1"/>
    </source>
</evidence>
<gene>
    <name evidence="2" type="ORF">O6P43_013496</name>
</gene>
<dbReference type="PANTHER" id="PTHR11538:SF70">
    <property type="entry name" value="25S RRNA (URIDINE-N(3))-METHYLTRANSFERASE BMT5-LIKE DOMAIN-CONTAINING PROTEIN"/>
    <property type="match status" value="1"/>
</dbReference>
<dbReference type="InterPro" id="IPR019446">
    <property type="entry name" value="BMT5-like"/>
</dbReference>
<accession>A0AAD7LSZ8</accession>
<dbReference type="GO" id="GO:0070042">
    <property type="term" value="F:rRNA (uridine-N3-)-methyltransferase activity"/>
    <property type="evidence" value="ECO:0007669"/>
    <property type="project" value="InterPro"/>
</dbReference>
<sequence length="266" mass="30380">MNKGESDGGFTHHEFSEFESLLQKSIRSVMVKENKLLINKFTELNRTLIGAKLNKRVSFTPIKKWRRCTTPLGYHLNHRPWQLKLFKKKKEEEMRKAKEVKWIKHYSSSHRILLVGECDFSFSLCMANAFGSDSKKMFSTSPDSSEQLMRSYEKAMRNVELLKKSGCKVMLGVDATPMAEHLILQGLKFDRIVFNFPYAAGRQKSYPREINVIKNQNANKLLDEDGEIHVTIKTAGFSLEWNIAALASLSGLKLVEQSMSQIGGLS</sequence>
<dbReference type="Pfam" id="PF10354">
    <property type="entry name" value="BMT5-like"/>
    <property type="match status" value="1"/>
</dbReference>
<keyword evidence="3" id="KW-1185">Reference proteome</keyword>
<dbReference type="EMBL" id="JARAOO010000006">
    <property type="protein sequence ID" value="KAJ7963557.1"/>
    <property type="molecule type" value="Genomic_DNA"/>
</dbReference>
<dbReference type="PANTHER" id="PTHR11538">
    <property type="entry name" value="PHENYLALANYL-TRNA SYNTHETASE"/>
    <property type="match status" value="1"/>
</dbReference>
<dbReference type="AlphaFoldDB" id="A0AAD7LSZ8"/>
<evidence type="ECO:0000313" key="3">
    <source>
        <dbReference type="Proteomes" id="UP001163823"/>
    </source>
</evidence>
<organism evidence="2 3">
    <name type="scientific">Quillaja saponaria</name>
    <name type="common">Soap bark tree</name>
    <dbReference type="NCBI Taxonomy" id="32244"/>
    <lineage>
        <taxon>Eukaryota</taxon>
        <taxon>Viridiplantae</taxon>
        <taxon>Streptophyta</taxon>
        <taxon>Embryophyta</taxon>
        <taxon>Tracheophyta</taxon>
        <taxon>Spermatophyta</taxon>
        <taxon>Magnoliopsida</taxon>
        <taxon>eudicotyledons</taxon>
        <taxon>Gunneridae</taxon>
        <taxon>Pentapetalae</taxon>
        <taxon>rosids</taxon>
        <taxon>fabids</taxon>
        <taxon>Fabales</taxon>
        <taxon>Quillajaceae</taxon>
        <taxon>Quillaja</taxon>
    </lineage>
</organism>
<dbReference type="GO" id="GO:0005737">
    <property type="term" value="C:cytoplasm"/>
    <property type="evidence" value="ECO:0007669"/>
    <property type="project" value="TreeGrafter"/>
</dbReference>
<feature type="domain" description="25S rRNA (uridine-N(3))-methyltransferase BMT5-like" evidence="1">
    <location>
        <begin position="113"/>
        <end position="257"/>
    </location>
</feature>
<dbReference type="Proteomes" id="UP001163823">
    <property type="component" value="Chromosome 6"/>
</dbReference>
<dbReference type="GO" id="GO:0070475">
    <property type="term" value="P:rRNA base methylation"/>
    <property type="evidence" value="ECO:0007669"/>
    <property type="project" value="InterPro"/>
</dbReference>
<proteinExistence type="predicted"/>
<evidence type="ECO:0000259" key="1">
    <source>
        <dbReference type="Pfam" id="PF10354"/>
    </source>
</evidence>
<dbReference type="KEGG" id="qsa:O6P43_013496"/>
<name>A0AAD7LSZ8_QUISA</name>
<reference evidence="2" key="1">
    <citation type="journal article" date="2023" name="Science">
        <title>Elucidation of the pathway for biosynthesis of saponin adjuvants from the soapbark tree.</title>
        <authorList>
            <person name="Reed J."/>
            <person name="Orme A."/>
            <person name="El-Demerdash A."/>
            <person name="Owen C."/>
            <person name="Martin L.B.B."/>
            <person name="Misra R.C."/>
            <person name="Kikuchi S."/>
            <person name="Rejzek M."/>
            <person name="Martin A.C."/>
            <person name="Harkess A."/>
            <person name="Leebens-Mack J."/>
            <person name="Louveau T."/>
            <person name="Stephenson M.J."/>
            <person name="Osbourn A."/>
        </authorList>
    </citation>
    <scope>NUCLEOTIDE SEQUENCE</scope>
    <source>
        <strain evidence="2">S10</strain>
    </source>
</reference>
<protein>
    <submittedName>
        <fullName evidence="2">DUF2431 domain-containing protein</fullName>
    </submittedName>
</protein>